<keyword evidence="3" id="KW-1185">Reference proteome</keyword>
<evidence type="ECO:0000313" key="2">
    <source>
        <dbReference type="EMBL" id="KZV42801.1"/>
    </source>
</evidence>
<dbReference type="Proteomes" id="UP000250235">
    <property type="component" value="Unassembled WGS sequence"/>
</dbReference>
<name>A0A2Z7C9X6_9LAMI</name>
<gene>
    <name evidence="2" type="ORF">F511_28002</name>
</gene>
<dbReference type="EMBL" id="KQ998953">
    <property type="protein sequence ID" value="KZV42801.1"/>
    <property type="molecule type" value="Genomic_DNA"/>
</dbReference>
<sequence>MISDVIGDVIQSQESAGSLHSRRKRKRRRRGDPVASYSAISRCYLKIAKRCRLHKLIRQRFALAIKIQQENFALLFQQTKLQCIQSQRKVSSRKMNSRCKQQQHPVESLFESAVVNYSVASYSVQSQDFQAQRIEAAKCSSRCVISAAKQLTHYQSWMSTAELISNWRKRQKPAKEKDASTVLVSVLLQRSVATKWKEDKTAFWSAEEFLEAFQREVFYRGYILEATPI</sequence>
<dbReference type="AlphaFoldDB" id="A0A2Z7C9X6"/>
<evidence type="ECO:0000313" key="3">
    <source>
        <dbReference type="Proteomes" id="UP000250235"/>
    </source>
</evidence>
<feature type="region of interest" description="Disordered" evidence="1">
    <location>
        <begin position="13"/>
        <end position="33"/>
    </location>
</feature>
<proteinExistence type="predicted"/>
<evidence type="ECO:0000256" key="1">
    <source>
        <dbReference type="SAM" id="MobiDB-lite"/>
    </source>
</evidence>
<feature type="compositionally biased region" description="Basic residues" evidence="1">
    <location>
        <begin position="20"/>
        <end position="30"/>
    </location>
</feature>
<protein>
    <submittedName>
        <fullName evidence="2">Agmatine deiminase</fullName>
    </submittedName>
</protein>
<accession>A0A2Z7C9X6</accession>
<reference evidence="2 3" key="1">
    <citation type="journal article" date="2015" name="Proc. Natl. Acad. Sci. U.S.A.">
        <title>The resurrection genome of Boea hygrometrica: A blueprint for survival of dehydration.</title>
        <authorList>
            <person name="Xiao L."/>
            <person name="Yang G."/>
            <person name="Zhang L."/>
            <person name="Yang X."/>
            <person name="Zhao S."/>
            <person name="Ji Z."/>
            <person name="Zhou Q."/>
            <person name="Hu M."/>
            <person name="Wang Y."/>
            <person name="Chen M."/>
            <person name="Xu Y."/>
            <person name="Jin H."/>
            <person name="Xiao X."/>
            <person name="Hu G."/>
            <person name="Bao F."/>
            <person name="Hu Y."/>
            <person name="Wan P."/>
            <person name="Li L."/>
            <person name="Deng X."/>
            <person name="Kuang T."/>
            <person name="Xiang C."/>
            <person name="Zhu J.K."/>
            <person name="Oliver M.J."/>
            <person name="He Y."/>
        </authorList>
    </citation>
    <scope>NUCLEOTIDE SEQUENCE [LARGE SCALE GENOMIC DNA]</scope>
    <source>
        <strain evidence="3">cv. XS01</strain>
    </source>
</reference>
<organism evidence="2 3">
    <name type="scientific">Dorcoceras hygrometricum</name>
    <dbReference type="NCBI Taxonomy" id="472368"/>
    <lineage>
        <taxon>Eukaryota</taxon>
        <taxon>Viridiplantae</taxon>
        <taxon>Streptophyta</taxon>
        <taxon>Embryophyta</taxon>
        <taxon>Tracheophyta</taxon>
        <taxon>Spermatophyta</taxon>
        <taxon>Magnoliopsida</taxon>
        <taxon>eudicotyledons</taxon>
        <taxon>Gunneridae</taxon>
        <taxon>Pentapetalae</taxon>
        <taxon>asterids</taxon>
        <taxon>lamiids</taxon>
        <taxon>Lamiales</taxon>
        <taxon>Gesneriaceae</taxon>
        <taxon>Didymocarpoideae</taxon>
        <taxon>Trichosporeae</taxon>
        <taxon>Loxocarpinae</taxon>
        <taxon>Dorcoceras</taxon>
    </lineage>
</organism>